<keyword evidence="2" id="KW-1185">Reference proteome</keyword>
<name>A0A850TG08_9BACT</name>
<evidence type="ECO:0000313" key="1">
    <source>
        <dbReference type="EMBL" id="NWH06406.1"/>
    </source>
</evidence>
<gene>
    <name evidence="1" type="ORF">HXW94_15695</name>
</gene>
<evidence type="ECO:0000313" key="2">
    <source>
        <dbReference type="Proteomes" id="UP000553343"/>
    </source>
</evidence>
<dbReference type="Proteomes" id="UP000553343">
    <property type="component" value="Unassembled WGS sequence"/>
</dbReference>
<dbReference type="RefSeq" id="WP_178367858.1">
    <property type="nucleotide sequence ID" value="NZ_JACADJ010000074.1"/>
</dbReference>
<dbReference type="AlphaFoldDB" id="A0A850TG08"/>
<reference evidence="1 2" key="1">
    <citation type="submission" date="2020-06" db="EMBL/GenBank/DDBJ databases">
        <title>High-quality draft genome of sulfate reducer Desulfobacter latus type strain AcrS2 isolated from marine sediment.</title>
        <authorList>
            <person name="Hoppe M."/>
            <person name="Larsen C.K."/>
            <person name="Marshall I.P.G."/>
            <person name="Schramm A."/>
            <person name="Marietou A.G."/>
        </authorList>
    </citation>
    <scope>NUCLEOTIDE SEQUENCE [LARGE SCALE GENOMIC DNA]</scope>
    <source>
        <strain evidence="1 2">AcRS2</strain>
    </source>
</reference>
<proteinExistence type="predicted"/>
<comment type="caution">
    <text evidence="1">The sequence shown here is derived from an EMBL/GenBank/DDBJ whole genome shotgun (WGS) entry which is preliminary data.</text>
</comment>
<sequence>MAARAKKVPARSDLPDIQTTDSQVIGLRAKKSMATVAKIFGLLSGNIHCFAIR</sequence>
<dbReference type="EMBL" id="JACADJ010000074">
    <property type="protein sequence ID" value="NWH06406.1"/>
    <property type="molecule type" value="Genomic_DNA"/>
</dbReference>
<protein>
    <submittedName>
        <fullName evidence="1">Uncharacterized protein</fullName>
    </submittedName>
</protein>
<organism evidence="1 2">
    <name type="scientific">Desulfobacter latus</name>
    <dbReference type="NCBI Taxonomy" id="2292"/>
    <lineage>
        <taxon>Bacteria</taxon>
        <taxon>Pseudomonadati</taxon>
        <taxon>Thermodesulfobacteriota</taxon>
        <taxon>Desulfobacteria</taxon>
        <taxon>Desulfobacterales</taxon>
        <taxon>Desulfobacteraceae</taxon>
        <taxon>Desulfobacter</taxon>
    </lineage>
</organism>
<accession>A0A850TG08</accession>